<protein>
    <submittedName>
        <fullName evidence="1">Uncharacterized protein</fullName>
    </submittedName>
</protein>
<reference evidence="1" key="1">
    <citation type="journal article" date="2020" name="Nature">
        <title>Giant virus diversity and host interactions through global metagenomics.</title>
        <authorList>
            <person name="Schulz F."/>
            <person name="Roux S."/>
            <person name="Paez-Espino D."/>
            <person name="Jungbluth S."/>
            <person name="Walsh D.A."/>
            <person name="Denef V.J."/>
            <person name="McMahon K.D."/>
            <person name="Konstantinidis K.T."/>
            <person name="Eloe-Fadrosh E.A."/>
            <person name="Kyrpides N.C."/>
            <person name="Woyke T."/>
        </authorList>
    </citation>
    <scope>NUCLEOTIDE SEQUENCE</scope>
    <source>
        <strain evidence="1">GVMAG-M-3300027810-10</strain>
    </source>
</reference>
<dbReference type="AlphaFoldDB" id="A0A6C0LIG6"/>
<dbReference type="EMBL" id="MN740497">
    <property type="protein sequence ID" value="QHU29785.1"/>
    <property type="molecule type" value="Genomic_DNA"/>
</dbReference>
<evidence type="ECO:0000313" key="1">
    <source>
        <dbReference type="EMBL" id="QHU29785.1"/>
    </source>
</evidence>
<accession>A0A6C0LIG6</accession>
<name>A0A6C0LIG6_9ZZZZ</name>
<sequence>MSLILFVLYIFHLLSSGDGKYVFNHIINTTYVSELELYNIMKSSAYFTQYLNEVKAENIQFVPAIHDEYLNDTQIISYDTVPKLRWLSVNLPKMNIIQEWNVYPYIFVGNIRCKYIGYNLTIEIKRNYINVIGEIYQKQFFVPDTALDYTIMDYDIIFNRILTRYINDR</sequence>
<organism evidence="1">
    <name type="scientific">viral metagenome</name>
    <dbReference type="NCBI Taxonomy" id="1070528"/>
    <lineage>
        <taxon>unclassified sequences</taxon>
        <taxon>metagenomes</taxon>
        <taxon>organismal metagenomes</taxon>
    </lineage>
</organism>
<proteinExistence type="predicted"/>